<keyword evidence="4" id="KW-1185">Reference proteome</keyword>
<evidence type="ECO:0000259" key="2">
    <source>
        <dbReference type="Pfam" id="PF05305"/>
    </source>
</evidence>
<accession>A0ABS2AJJ0</accession>
<proteinExistence type="predicted"/>
<protein>
    <recommendedName>
        <fullName evidence="2">DUF732 domain-containing protein</fullName>
    </recommendedName>
</protein>
<dbReference type="EMBL" id="JAENHP010000013">
    <property type="protein sequence ID" value="MBM2620009.1"/>
    <property type="molecule type" value="Genomic_DNA"/>
</dbReference>
<dbReference type="PROSITE" id="PS51257">
    <property type="entry name" value="PROKAR_LIPOPROTEIN"/>
    <property type="match status" value="1"/>
</dbReference>
<keyword evidence="1" id="KW-0732">Signal</keyword>
<dbReference type="InterPro" id="IPR007969">
    <property type="entry name" value="DUF732"/>
</dbReference>
<dbReference type="Pfam" id="PF05305">
    <property type="entry name" value="DUF732"/>
    <property type="match status" value="1"/>
</dbReference>
<sequence>MGARLVVTGTVLVALAGLGSLSACSDDETPKTPAAVEDTAGDLPKGDEATYLKALRALDANLVADEKTAVDNGYNLCRDAVNGMTVAEQLNDAINLFQVDATKGQRILAIATTNLCQTPASAGS</sequence>
<evidence type="ECO:0000313" key="4">
    <source>
        <dbReference type="Proteomes" id="UP000632138"/>
    </source>
</evidence>
<feature type="chain" id="PRO_5047447026" description="DUF732 domain-containing protein" evidence="1">
    <location>
        <begin position="26"/>
        <end position="124"/>
    </location>
</feature>
<feature type="signal peptide" evidence="1">
    <location>
        <begin position="1"/>
        <end position="25"/>
    </location>
</feature>
<evidence type="ECO:0000256" key="1">
    <source>
        <dbReference type="SAM" id="SignalP"/>
    </source>
</evidence>
<dbReference type="Proteomes" id="UP000632138">
    <property type="component" value="Unassembled WGS sequence"/>
</dbReference>
<feature type="domain" description="DUF732" evidence="2">
    <location>
        <begin position="48"/>
        <end position="116"/>
    </location>
</feature>
<reference evidence="3 4" key="1">
    <citation type="submission" date="2021-01" db="EMBL/GenBank/DDBJ databases">
        <title>Actinoplanes sp. nov. LDG1-06 isolated from lichen.</title>
        <authorList>
            <person name="Saeng-In P."/>
            <person name="Phongsopitanun W."/>
            <person name="Kanchanasin P."/>
            <person name="Yuki M."/>
            <person name="Kudo T."/>
            <person name="Ohkuma M."/>
            <person name="Tanasupawat S."/>
        </authorList>
    </citation>
    <scope>NUCLEOTIDE SEQUENCE [LARGE SCALE GENOMIC DNA]</scope>
    <source>
        <strain evidence="3 4">LDG1-06</strain>
    </source>
</reference>
<comment type="caution">
    <text evidence="3">The sequence shown here is derived from an EMBL/GenBank/DDBJ whole genome shotgun (WGS) entry which is preliminary data.</text>
</comment>
<dbReference type="RefSeq" id="WP_203380005.1">
    <property type="nucleotide sequence ID" value="NZ_JAENHP010000013.1"/>
</dbReference>
<evidence type="ECO:0000313" key="3">
    <source>
        <dbReference type="EMBL" id="MBM2620009.1"/>
    </source>
</evidence>
<gene>
    <name evidence="3" type="ORF">JIG36_31300</name>
</gene>
<organism evidence="3 4">
    <name type="scientific">Paractinoplanes ovalisporus</name>
    <dbReference type="NCBI Taxonomy" id="2810368"/>
    <lineage>
        <taxon>Bacteria</taxon>
        <taxon>Bacillati</taxon>
        <taxon>Actinomycetota</taxon>
        <taxon>Actinomycetes</taxon>
        <taxon>Micromonosporales</taxon>
        <taxon>Micromonosporaceae</taxon>
        <taxon>Paractinoplanes</taxon>
    </lineage>
</organism>
<name>A0ABS2AJJ0_9ACTN</name>